<name>L8GIU0_ACACF</name>
<dbReference type="KEGG" id="acan:ACA1_091680"/>
<keyword evidence="2" id="KW-1185">Reference proteome</keyword>
<sequence>MNARRADVLRLYKRAIGLAGPYVDSPGVREFMRTEMVRELTSHGVSREKILEIEQVAQKRENLIEACKDNVRTLFRDRMDEKKPSEIDYLLRQGEVELAAVEDKIIRQKRKFGMVKEGGDIRYVVTPSEE</sequence>
<proteinExistence type="predicted"/>
<reference evidence="1 2" key="1">
    <citation type="journal article" date="2013" name="Genome Biol.">
        <title>Genome of Acanthamoeba castellanii highlights extensive lateral gene transfer and early evolution of tyrosine kinase signaling.</title>
        <authorList>
            <person name="Clarke M."/>
            <person name="Lohan A.J."/>
            <person name="Liu B."/>
            <person name="Lagkouvardos I."/>
            <person name="Roy S."/>
            <person name="Zafar N."/>
            <person name="Bertelli C."/>
            <person name="Schilde C."/>
            <person name="Kianianmomeni A."/>
            <person name="Burglin T.R."/>
            <person name="Frech C."/>
            <person name="Turcotte B."/>
            <person name="Kopec K.O."/>
            <person name="Synnott J.M."/>
            <person name="Choo C."/>
            <person name="Paponov I."/>
            <person name="Finkler A."/>
            <person name="Soon Heng Tan C."/>
            <person name="Hutchins A.P."/>
            <person name="Weinmeier T."/>
            <person name="Rattei T."/>
            <person name="Chu J.S."/>
            <person name="Gimenez G."/>
            <person name="Irimia M."/>
            <person name="Rigden D.J."/>
            <person name="Fitzpatrick D.A."/>
            <person name="Lorenzo-Morales J."/>
            <person name="Bateman A."/>
            <person name="Chiu C.H."/>
            <person name="Tang P."/>
            <person name="Hegemann P."/>
            <person name="Fromm H."/>
            <person name="Raoult D."/>
            <person name="Greub G."/>
            <person name="Miranda-Saavedra D."/>
            <person name="Chen N."/>
            <person name="Nash P."/>
            <person name="Ginger M.L."/>
            <person name="Horn M."/>
            <person name="Schaap P."/>
            <person name="Caler L."/>
            <person name="Loftus B."/>
        </authorList>
    </citation>
    <scope>NUCLEOTIDE SEQUENCE [LARGE SCALE GENOMIC DNA]</scope>
    <source>
        <strain evidence="1 2">Neff</strain>
    </source>
</reference>
<dbReference type="Proteomes" id="UP000011083">
    <property type="component" value="Unassembled WGS sequence"/>
</dbReference>
<dbReference type="RefSeq" id="XP_004334671.1">
    <property type="nucleotide sequence ID" value="XM_004334623.1"/>
</dbReference>
<organism evidence="1 2">
    <name type="scientific">Acanthamoeba castellanii (strain ATCC 30010 / Neff)</name>
    <dbReference type="NCBI Taxonomy" id="1257118"/>
    <lineage>
        <taxon>Eukaryota</taxon>
        <taxon>Amoebozoa</taxon>
        <taxon>Discosea</taxon>
        <taxon>Longamoebia</taxon>
        <taxon>Centramoebida</taxon>
        <taxon>Acanthamoebidae</taxon>
        <taxon>Acanthamoeba</taxon>
    </lineage>
</organism>
<gene>
    <name evidence="1" type="ORF">ACA1_091680</name>
</gene>
<dbReference type="EMBL" id="KB008103">
    <property type="protein sequence ID" value="ELR12658.1"/>
    <property type="molecule type" value="Genomic_DNA"/>
</dbReference>
<accession>L8GIU0</accession>
<dbReference type="VEuPathDB" id="AmoebaDB:ACA1_091680"/>
<evidence type="ECO:0000313" key="2">
    <source>
        <dbReference type="Proteomes" id="UP000011083"/>
    </source>
</evidence>
<dbReference type="GeneID" id="14913647"/>
<evidence type="ECO:0000313" key="1">
    <source>
        <dbReference type="EMBL" id="ELR12658.1"/>
    </source>
</evidence>
<dbReference type="AlphaFoldDB" id="L8GIU0"/>
<protein>
    <submittedName>
        <fullName evidence="1">Uncharacterized protein</fullName>
    </submittedName>
</protein>